<feature type="compositionally biased region" description="Basic and acidic residues" evidence="1">
    <location>
        <begin position="186"/>
        <end position="197"/>
    </location>
</feature>
<feature type="compositionally biased region" description="Basic and acidic residues" evidence="1">
    <location>
        <begin position="46"/>
        <end position="61"/>
    </location>
</feature>
<name>A0AAQ3TYQ8_PASNO</name>
<feature type="compositionally biased region" description="Basic and acidic residues" evidence="1">
    <location>
        <begin position="277"/>
        <end position="294"/>
    </location>
</feature>
<keyword evidence="3" id="KW-1185">Reference proteome</keyword>
<feature type="compositionally biased region" description="Polar residues" evidence="1">
    <location>
        <begin position="405"/>
        <end position="414"/>
    </location>
</feature>
<feature type="region of interest" description="Disordered" evidence="1">
    <location>
        <begin position="1"/>
        <end position="169"/>
    </location>
</feature>
<sequence length="414" mass="45293">AGVAGVVGEPPQVVAGRRRGHLERGDDEGAEEARDAVDAEVEADADGPHGGRHLRVEELLHPHHREHVGDAQQHVLRQQPEDAQAPPAGAGGGHAEPPGLDERGDDHGDAGEDHADAHPLEHRDAVGAPRDGVDQRDDHPVVHGHEQDDGDGDGALEHGRRDHEDADPVVHQHALLREERHRLLEDEREHEQDRPDWQEAEYDPGHAGSRSPIDLGLLFIGLFSLQWLLLQPADADLPTSENRLEDLVEDGVRRRRRRPSGVLGLRLGLRLPVQRGAAEEGGDRERHDAGGDGEAEHPAQVVLDVGHGGVAQQAAAAQAEVPPLEELALHLALLLRRHGRARARLRRLRVAVVVPDAELIGPEGLQRRLVSALPDGHQVERDVQRGARHPCPQQRPAGERRHSLTEQQQHQTIN</sequence>
<dbReference type="Proteomes" id="UP001341281">
    <property type="component" value="Chromosome 06"/>
</dbReference>
<gene>
    <name evidence="2" type="ORF">U9M48_029126</name>
</gene>
<proteinExistence type="predicted"/>
<feature type="compositionally biased region" description="Basic and acidic residues" evidence="1">
    <location>
        <begin position="155"/>
        <end position="169"/>
    </location>
</feature>
<accession>A0AAQ3TYQ8</accession>
<feature type="region of interest" description="Disordered" evidence="1">
    <location>
        <begin position="186"/>
        <end position="205"/>
    </location>
</feature>
<dbReference type="AlphaFoldDB" id="A0AAQ3TYQ8"/>
<feature type="non-terminal residue" evidence="2">
    <location>
        <position position="1"/>
    </location>
</feature>
<evidence type="ECO:0000313" key="3">
    <source>
        <dbReference type="Proteomes" id="UP001341281"/>
    </source>
</evidence>
<feature type="region of interest" description="Disordered" evidence="1">
    <location>
        <begin position="275"/>
        <end position="294"/>
    </location>
</feature>
<organism evidence="2 3">
    <name type="scientific">Paspalum notatum var. saurae</name>
    <dbReference type="NCBI Taxonomy" id="547442"/>
    <lineage>
        <taxon>Eukaryota</taxon>
        <taxon>Viridiplantae</taxon>
        <taxon>Streptophyta</taxon>
        <taxon>Embryophyta</taxon>
        <taxon>Tracheophyta</taxon>
        <taxon>Spermatophyta</taxon>
        <taxon>Magnoliopsida</taxon>
        <taxon>Liliopsida</taxon>
        <taxon>Poales</taxon>
        <taxon>Poaceae</taxon>
        <taxon>PACMAD clade</taxon>
        <taxon>Panicoideae</taxon>
        <taxon>Andropogonodae</taxon>
        <taxon>Paspaleae</taxon>
        <taxon>Paspalinae</taxon>
        <taxon>Paspalum</taxon>
    </lineage>
</organism>
<dbReference type="EMBL" id="CP144750">
    <property type="protein sequence ID" value="WVZ81784.1"/>
    <property type="molecule type" value="Genomic_DNA"/>
</dbReference>
<reference evidence="2 3" key="1">
    <citation type="submission" date="2024-02" db="EMBL/GenBank/DDBJ databases">
        <title>High-quality chromosome-scale genome assembly of Pensacola bahiagrass (Paspalum notatum Flugge var. saurae).</title>
        <authorList>
            <person name="Vega J.M."/>
            <person name="Podio M."/>
            <person name="Orjuela J."/>
            <person name="Siena L.A."/>
            <person name="Pessino S.C."/>
            <person name="Combes M.C."/>
            <person name="Mariac C."/>
            <person name="Albertini E."/>
            <person name="Pupilli F."/>
            <person name="Ortiz J.P.A."/>
            <person name="Leblanc O."/>
        </authorList>
    </citation>
    <scope>NUCLEOTIDE SEQUENCE [LARGE SCALE GENOMIC DNA]</scope>
    <source>
        <strain evidence="2">R1</strain>
        <tissue evidence="2">Leaf</tissue>
    </source>
</reference>
<evidence type="ECO:0000256" key="1">
    <source>
        <dbReference type="SAM" id="MobiDB-lite"/>
    </source>
</evidence>
<protein>
    <submittedName>
        <fullName evidence="2">Uncharacterized protein</fullName>
    </submittedName>
</protein>
<feature type="region of interest" description="Disordered" evidence="1">
    <location>
        <begin position="379"/>
        <end position="414"/>
    </location>
</feature>
<feature type="non-terminal residue" evidence="2">
    <location>
        <position position="414"/>
    </location>
</feature>
<evidence type="ECO:0000313" key="2">
    <source>
        <dbReference type="EMBL" id="WVZ81784.1"/>
    </source>
</evidence>
<feature type="compositionally biased region" description="Basic and acidic residues" evidence="1">
    <location>
        <begin position="100"/>
        <end position="147"/>
    </location>
</feature>